<dbReference type="Pfam" id="PF05351">
    <property type="entry name" value="GMP_PDE_delta"/>
    <property type="match status" value="1"/>
</dbReference>
<name>A0A8S1EUS8_9PELO</name>
<evidence type="ECO:0000256" key="7">
    <source>
        <dbReference type="ARBA" id="ARBA00070689"/>
    </source>
</evidence>
<evidence type="ECO:0000313" key="12">
    <source>
        <dbReference type="Proteomes" id="UP000494206"/>
    </source>
</evidence>
<organism evidence="11 12">
    <name type="scientific">Caenorhabditis bovis</name>
    <dbReference type="NCBI Taxonomy" id="2654633"/>
    <lineage>
        <taxon>Eukaryota</taxon>
        <taxon>Metazoa</taxon>
        <taxon>Ecdysozoa</taxon>
        <taxon>Nematoda</taxon>
        <taxon>Chromadorea</taxon>
        <taxon>Rhabditida</taxon>
        <taxon>Rhabditina</taxon>
        <taxon>Rhabditomorpha</taxon>
        <taxon>Rhabditoidea</taxon>
        <taxon>Rhabditidae</taxon>
        <taxon>Peloderinae</taxon>
        <taxon>Caenorhabditis</taxon>
    </lineage>
</organism>
<evidence type="ECO:0000256" key="9">
    <source>
        <dbReference type="SAM" id="MobiDB-lite"/>
    </source>
</evidence>
<dbReference type="GO" id="GO:0008289">
    <property type="term" value="F:lipid binding"/>
    <property type="evidence" value="ECO:0007669"/>
    <property type="project" value="UniProtKB-KW"/>
</dbReference>
<dbReference type="AlphaFoldDB" id="A0A8S1EUS8"/>
<comment type="function">
    <text evidence="6">Myristoyl-binding protein that acts as a cargo adapter: specifically binds the myristoyl moiety of a subset of N-terminally myristoylated proteins and is required for their localization. Plays a key role in ciliary membrane localization of proteins. Required for the establishment or function of the nervous system.</text>
</comment>
<dbReference type="SUPFAM" id="SSF81296">
    <property type="entry name" value="E set domains"/>
    <property type="match status" value="1"/>
</dbReference>
<evidence type="ECO:0000256" key="2">
    <source>
        <dbReference type="ARBA" id="ARBA00022448"/>
    </source>
</evidence>
<evidence type="ECO:0000256" key="1">
    <source>
        <dbReference type="ARBA" id="ARBA00008102"/>
    </source>
</evidence>
<evidence type="ECO:0000256" key="3">
    <source>
        <dbReference type="ARBA" id="ARBA00022794"/>
    </source>
</evidence>
<feature type="domain" description="GMP phosphodiesterase delta subunit" evidence="10">
    <location>
        <begin position="60"/>
        <end position="217"/>
    </location>
</feature>
<dbReference type="EMBL" id="CADEPM010000003">
    <property type="protein sequence ID" value="CAB3401682.1"/>
    <property type="molecule type" value="Genomic_DNA"/>
</dbReference>
<keyword evidence="4" id="KW-0653">Protein transport</keyword>
<comment type="caution">
    <text evidence="11">The sequence shown here is derived from an EMBL/GenBank/DDBJ whole genome shotgun (WGS) entry which is preliminary data.</text>
</comment>
<dbReference type="Gene3D" id="2.70.50.40">
    <property type="entry name" value="GMP phosphodiesterase, delta subunit"/>
    <property type="match status" value="1"/>
</dbReference>
<proteinExistence type="inferred from homology"/>
<dbReference type="InterPro" id="IPR014756">
    <property type="entry name" value="Ig_E-set"/>
</dbReference>
<dbReference type="OrthoDB" id="10248777at2759"/>
<sequence>MSPGVASFPETAPRPPPVSSNGPPAGSVSELELLEKAFITPEDVLRLPGITQDYLCHPSANVYNIEFTRFRIRDLDTEQVLFEIEKPEDTSNQENRDVTIQQATEAARYVRYRFSPEFLKLRHVGATVEFAVGNRPVNNFRMIERHYFKDRMLKCFDFEFGFCIPNSRNTCEHIYEFPKISDALMEEMISNPYETRSDSFYFVDNKLVMHNKADYAYDG</sequence>
<dbReference type="PANTHER" id="PTHR12951">
    <property type="entry name" value="RETINAL PROTEIN 4"/>
    <property type="match status" value="1"/>
</dbReference>
<dbReference type="GO" id="GO:0060271">
    <property type="term" value="P:cilium assembly"/>
    <property type="evidence" value="ECO:0007669"/>
    <property type="project" value="TreeGrafter"/>
</dbReference>
<dbReference type="InterPro" id="IPR008015">
    <property type="entry name" value="PDED_dom"/>
</dbReference>
<dbReference type="InterPro" id="IPR051519">
    <property type="entry name" value="PDE6D_unc-119_myristoyl-bd"/>
</dbReference>
<keyword evidence="12" id="KW-1185">Reference proteome</keyword>
<dbReference type="GO" id="GO:0005929">
    <property type="term" value="C:cilium"/>
    <property type="evidence" value="ECO:0007669"/>
    <property type="project" value="TreeGrafter"/>
</dbReference>
<evidence type="ECO:0000313" key="11">
    <source>
        <dbReference type="EMBL" id="CAB3401682.1"/>
    </source>
</evidence>
<keyword evidence="3" id="KW-0970">Cilium biogenesis/degradation</keyword>
<dbReference type="GO" id="GO:0007399">
    <property type="term" value="P:nervous system development"/>
    <property type="evidence" value="ECO:0007669"/>
    <property type="project" value="TreeGrafter"/>
</dbReference>
<comment type="similarity">
    <text evidence="1">Belongs to the PDE6D/unc-119 family.</text>
</comment>
<evidence type="ECO:0000259" key="10">
    <source>
        <dbReference type="Pfam" id="PF05351"/>
    </source>
</evidence>
<evidence type="ECO:0000256" key="5">
    <source>
        <dbReference type="ARBA" id="ARBA00023121"/>
    </source>
</evidence>
<evidence type="ECO:0000256" key="6">
    <source>
        <dbReference type="ARBA" id="ARBA00053853"/>
    </source>
</evidence>
<evidence type="ECO:0000256" key="4">
    <source>
        <dbReference type="ARBA" id="ARBA00022927"/>
    </source>
</evidence>
<dbReference type="GO" id="GO:0042953">
    <property type="term" value="P:lipoprotein transport"/>
    <property type="evidence" value="ECO:0007669"/>
    <property type="project" value="TreeGrafter"/>
</dbReference>
<dbReference type="Proteomes" id="UP000494206">
    <property type="component" value="Unassembled WGS sequence"/>
</dbReference>
<dbReference type="FunFam" id="2.70.50.40:FF:000005">
    <property type="entry name" value="Protein unc-119"/>
    <property type="match status" value="1"/>
</dbReference>
<reference evidence="11 12" key="1">
    <citation type="submission" date="2020-04" db="EMBL/GenBank/DDBJ databases">
        <authorList>
            <person name="Laetsch R D."/>
            <person name="Stevens L."/>
            <person name="Kumar S."/>
            <person name="Blaxter L. M."/>
        </authorList>
    </citation>
    <scope>NUCLEOTIDE SEQUENCE [LARGE SCALE GENOMIC DNA]</scope>
</reference>
<feature type="region of interest" description="Disordered" evidence="9">
    <location>
        <begin position="1"/>
        <end position="26"/>
    </location>
</feature>
<evidence type="ECO:0000256" key="8">
    <source>
        <dbReference type="ARBA" id="ARBA00078058"/>
    </source>
</evidence>
<gene>
    <name evidence="11" type="ORF">CBOVIS_LOCUS4395</name>
</gene>
<keyword evidence="5" id="KW-0446">Lipid-binding</keyword>
<accession>A0A8S1EUS8</accession>
<dbReference type="PANTHER" id="PTHR12951:SF1">
    <property type="entry name" value="PROTEIN UNC-119 HOMOLOG"/>
    <property type="match status" value="1"/>
</dbReference>
<dbReference type="InterPro" id="IPR037036">
    <property type="entry name" value="PDED_dom_sf"/>
</dbReference>
<keyword evidence="2" id="KW-0813">Transport</keyword>
<protein>
    <recommendedName>
        <fullName evidence="7">Protein unc-119</fullName>
    </recommendedName>
    <alternativeName>
        <fullName evidence="8">Uncoordinated protein 119</fullName>
    </alternativeName>
</protein>